<accession>A0ABQ5QES8</accession>
<name>A0ABQ5QES8_9BACT</name>
<dbReference type="SUPFAM" id="SSF101874">
    <property type="entry name" value="YceI-like"/>
    <property type="match status" value="1"/>
</dbReference>
<reference evidence="3 4" key="1">
    <citation type="journal article" date="2023" name="Antonie Van Leeuwenhoek">
        <title>Mesoterricola silvestris gen. nov., sp. nov., Mesoterricola sediminis sp. nov., Geothrix oryzae sp. nov., Geothrix edaphica sp. nov., Geothrix rubra sp. nov., and Geothrix limicola sp. nov., six novel members of Acidobacteriota isolated from soils.</title>
        <authorList>
            <person name="Itoh H."/>
            <person name="Sugisawa Y."/>
            <person name="Mise K."/>
            <person name="Xu Z."/>
            <person name="Kuniyasu M."/>
            <person name="Ushijima N."/>
            <person name="Kawano K."/>
            <person name="Kobayashi E."/>
            <person name="Shiratori Y."/>
            <person name="Masuda Y."/>
            <person name="Senoo K."/>
        </authorList>
    </citation>
    <scope>NUCLEOTIDE SEQUENCE [LARGE SCALE GENOMIC DNA]</scope>
    <source>
        <strain evidence="3 4">Red804</strain>
    </source>
</reference>
<dbReference type="Proteomes" id="UP001165069">
    <property type="component" value="Unassembled WGS sequence"/>
</dbReference>
<feature type="signal peptide" evidence="1">
    <location>
        <begin position="1"/>
        <end position="18"/>
    </location>
</feature>
<dbReference type="Pfam" id="PF04264">
    <property type="entry name" value="YceI"/>
    <property type="match status" value="1"/>
</dbReference>
<dbReference type="InterPro" id="IPR036761">
    <property type="entry name" value="TTHA0802/YceI-like_sf"/>
</dbReference>
<sequence length="207" mass="22884">MLLRILLPALLLAPTLMAQTKVFRVDDNHTVLGFKASTLLFDVPGRFAHYKADIQGDPATFEGAKVRLEIDAKSLNTAIQSRDEHLRSADFFDVAKYPKITFTSSDVRKEGDRVKVHGTLQMHGVSKDLDLSFEPAEGMNGAGVRTWSYRTMLPLDRLDYGIGAESVAAKISLKRQVELNLLLVGFFEEPKAAMKPPVASKKAPAKK</sequence>
<comment type="caution">
    <text evidence="3">The sequence shown here is derived from an EMBL/GenBank/DDBJ whole genome shotgun (WGS) entry which is preliminary data.</text>
</comment>
<dbReference type="PANTHER" id="PTHR34406">
    <property type="entry name" value="PROTEIN YCEI"/>
    <property type="match status" value="1"/>
</dbReference>
<organism evidence="3 4">
    <name type="scientific">Geothrix limicola</name>
    <dbReference type="NCBI Taxonomy" id="2927978"/>
    <lineage>
        <taxon>Bacteria</taxon>
        <taxon>Pseudomonadati</taxon>
        <taxon>Acidobacteriota</taxon>
        <taxon>Holophagae</taxon>
        <taxon>Holophagales</taxon>
        <taxon>Holophagaceae</taxon>
        <taxon>Geothrix</taxon>
    </lineage>
</organism>
<dbReference type="Gene3D" id="2.40.128.110">
    <property type="entry name" value="Lipid/polyisoprenoid-binding, YceI-like"/>
    <property type="match status" value="1"/>
</dbReference>
<dbReference type="PANTHER" id="PTHR34406:SF1">
    <property type="entry name" value="PROTEIN YCEI"/>
    <property type="match status" value="1"/>
</dbReference>
<feature type="domain" description="Lipid/polyisoprenoid-binding YceI-like" evidence="2">
    <location>
        <begin position="22"/>
        <end position="186"/>
    </location>
</feature>
<evidence type="ECO:0000313" key="4">
    <source>
        <dbReference type="Proteomes" id="UP001165069"/>
    </source>
</evidence>
<dbReference type="InterPro" id="IPR007372">
    <property type="entry name" value="Lipid/polyisoprenoid-bd_YceI"/>
</dbReference>
<keyword evidence="1" id="KW-0732">Signal</keyword>
<evidence type="ECO:0000256" key="1">
    <source>
        <dbReference type="SAM" id="SignalP"/>
    </source>
</evidence>
<dbReference type="RefSeq" id="WP_285573657.1">
    <property type="nucleotide sequence ID" value="NZ_BSDE01000003.1"/>
</dbReference>
<proteinExistence type="predicted"/>
<feature type="chain" id="PRO_5047401089" evidence="1">
    <location>
        <begin position="19"/>
        <end position="207"/>
    </location>
</feature>
<evidence type="ECO:0000259" key="2">
    <source>
        <dbReference type="SMART" id="SM00867"/>
    </source>
</evidence>
<dbReference type="EMBL" id="BSDE01000003">
    <property type="protein sequence ID" value="GLH73084.1"/>
    <property type="molecule type" value="Genomic_DNA"/>
</dbReference>
<evidence type="ECO:0000313" key="3">
    <source>
        <dbReference type="EMBL" id="GLH73084.1"/>
    </source>
</evidence>
<dbReference type="SMART" id="SM00867">
    <property type="entry name" value="YceI"/>
    <property type="match status" value="1"/>
</dbReference>
<keyword evidence="4" id="KW-1185">Reference proteome</keyword>
<gene>
    <name evidence="3" type="ORF">GETHLI_15860</name>
</gene>
<protein>
    <submittedName>
        <fullName evidence="3">Polyisoprenoid-binding protein</fullName>
    </submittedName>
</protein>